<gene>
    <name evidence="2" type="ORF">Scep_013864</name>
</gene>
<dbReference type="AlphaFoldDB" id="A0AAP0NZT6"/>
<protein>
    <submittedName>
        <fullName evidence="2">Uncharacterized protein</fullName>
    </submittedName>
</protein>
<reference evidence="2 3" key="1">
    <citation type="submission" date="2024-01" db="EMBL/GenBank/DDBJ databases">
        <title>Genome assemblies of Stephania.</title>
        <authorList>
            <person name="Yang L."/>
        </authorList>
    </citation>
    <scope>NUCLEOTIDE SEQUENCE [LARGE SCALE GENOMIC DNA]</scope>
    <source>
        <strain evidence="2">JXDWG</strain>
        <tissue evidence="2">Leaf</tissue>
    </source>
</reference>
<feature type="region of interest" description="Disordered" evidence="1">
    <location>
        <begin position="74"/>
        <end position="103"/>
    </location>
</feature>
<evidence type="ECO:0000313" key="3">
    <source>
        <dbReference type="Proteomes" id="UP001419268"/>
    </source>
</evidence>
<accession>A0AAP0NZT6</accession>
<proteinExistence type="predicted"/>
<keyword evidence="3" id="KW-1185">Reference proteome</keyword>
<evidence type="ECO:0000313" key="2">
    <source>
        <dbReference type="EMBL" id="KAK9125018.1"/>
    </source>
</evidence>
<comment type="caution">
    <text evidence="2">The sequence shown here is derived from an EMBL/GenBank/DDBJ whole genome shotgun (WGS) entry which is preliminary data.</text>
</comment>
<dbReference type="Proteomes" id="UP001419268">
    <property type="component" value="Unassembled WGS sequence"/>
</dbReference>
<sequence length="103" mass="11627">MKVNAPTTSTRARKGVLEDEGSHFAEHRERDLIIARVEVRVKLSSLQRTHLGMKKEKKIIWVVVAVVEATEEHEPHEALEEAEVGERVKVGVAPDPQQIKESK</sequence>
<evidence type="ECO:0000256" key="1">
    <source>
        <dbReference type="SAM" id="MobiDB-lite"/>
    </source>
</evidence>
<dbReference type="EMBL" id="JBBNAG010000006">
    <property type="protein sequence ID" value="KAK9125018.1"/>
    <property type="molecule type" value="Genomic_DNA"/>
</dbReference>
<feature type="compositionally biased region" description="Basic and acidic residues" evidence="1">
    <location>
        <begin position="74"/>
        <end position="89"/>
    </location>
</feature>
<name>A0AAP0NZT6_9MAGN</name>
<organism evidence="2 3">
    <name type="scientific">Stephania cephalantha</name>
    <dbReference type="NCBI Taxonomy" id="152367"/>
    <lineage>
        <taxon>Eukaryota</taxon>
        <taxon>Viridiplantae</taxon>
        <taxon>Streptophyta</taxon>
        <taxon>Embryophyta</taxon>
        <taxon>Tracheophyta</taxon>
        <taxon>Spermatophyta</taxon>
        <taxon>Magnoliopsida</taxon>
        <taxon>Ranunculales</taxon>
        <taxon>Menispermaceae</taxon>
        <taxon>Menispermoideae</taxon>
        <taxon>Cissampelideae</taxon>
        <taxon>Stephania</taxon>
    </lineage>
</organism>